<comment type="caution">
    <text evidence="1">The sequence shown here is derived from an EMBL/GenBank/DDBJ whole genome shotgun (WGS) entry which is preliminary data.</text>
</comment>
<keyword evidence="2" id="KW-1185">Reference proteome</keyword>
<evidence type="ECO:0000313" key="2">
    <source>
        <dbReference type="Proteomes" id="UP000740883"/>
    </source>
</evidence>
<reference evidence="1 2" key="1">
    <citation type="journal article" date="2020" name="Genome Biol. Evol.">
        <title>Comparative genomics of strictly vertically transmitted, feminizing microsporidia endosymbionts of amphipod crustaceans.</title>
        <authorList>
            <person name="Cormier A."/>
            <person name="Chebbi M.A."/>
            <person name="Giraud I."/>
            <person name="Wattier R."/>
            <person name="Teixeira M."/>
            <person name="Gilbert C."/>
            <person name="Rigaud T."/>
            <person name="Cordaux R."/>
        </authorList>
    </citation>
    <scope>NUCLEOTIDE SEQUENCE [LARGE SCALE GENOMIC DNA]</scope>
    <source>
        <strain evidence="1 2">Ou3-Ou53</strain>
    </source>
</reference>
<proteinExistence type="predicted"/>
<accession>A0A9P6KYE0</accession>
<dbReference type="EMBL" id="SBJO01000348">
    <property type="protein sequence ID" value="KAF9761397.1"/>
    <property type="molecule type" value="Genomic_DNA"/>
</dbReference>
<evidence type="ECO:0000313" key="1">
    <source>
        <dbReference type="EMBL" id="KAF9761397.1"/>
    </source>
</evidence>
<organism evidence="1 2">
    <name type="scientific">Nosema granulosis</name>
    <dbReference type="NCBI Taxonomy" id="83296"/>
    <lineage>
        <taxon>Eukaryota</taxon>
        <taxon>Fungi</taxon>
        <taxon>Fungi incertae sedis</taxon>
        <taxon>Microsporidia</taxon>
        <taxon>Nosematidae</taxon>
        <taxon>Nosema</taxon>
    </lineage>
</organism>
<gene>
    <name evidence="1" type="ORF">NGRA_2683</name>
</gene>
<dbReference type="AlphaFoldDB" id="A0A9P6KYE0"/>
<dbReference type="Proteomes" id="UP000740883">
    <property type="component" value="Unassembled WGS sequence"/>
</dbReference>
<protein>
    <submittedName>
        <fullName evidence="1">Uncharacterized protein</fullName>
    </submittedName>
</protein>
<name>A0A9P6KYE0_9MICR</name>
<sequence length="369" mass="43431">MLVIFFLQSILTDKKETTQRDDIASIDQFIMLLDKPYNGSFDIIRVKERPSFKILYLKDDLQFQARDLQHKASVSYSSTEPLCTCTQDFSCASDSSIQANNYLPLEGNLASNEFHHSTTATSFLSLESNFYHGVENLFSFLNYSIFDDGAFVGLMASLNIERKYLNKVKRTGSTVQFEVSLNICENYTSVYLSVPYKYVQEKGGFVNLVSVIQENPIKFFSYFRCMYEKYQENSYFVESVFFNNFEYLLEYSQTLDFDDIKFSLSVLTNKNKAKQVLDKTISIFSSNPPFNLESLYMNLKRVLCEVFENNDERLMLKMFQDICNLFIYTRGDEYEQKVFYDFIFDQEYKTSENHIYYMRVIENSLDYYK</sequence>